<sequence>MPRAEKEDANEFHVDFEENTRIIPQDVNFMTVYDYGGEDPLVFPMHEDCYELLGKVAKPRKIDTAALYQVFTAHLPPPSHGSPNALDFDYGPGMPSLSPVSIHDGQATDITESALKKAHKSIAQEIGPLPNVPTGPAADRGHLKMHRPGRANPTELGRITINGEHERHLEITKWLCMQATKAHGEISARSGSRANILCRRIFLTRRTFLIEQARHHEDNHYDVYDDDEVGEHGEVFDTRLVTVYDCQDPRSFAAPLHVDCYEILQDAYKPRKVTLSALYDTLTGYCSPTRNKHQPNSLDLDYGLPSGPFEVDMVNPNNEFTLASPSHVDECIEDMVQELFRISRKSKKSKNGNIPQTSFANGYGEKISPSKIYADMSWAKHYLPRTGEMRKRRIDWKRLYMNLDLLGKGKGEGNFKPNVRMHLENWRRIWSVCTRLLGECLVREKKNQVAETNERKSGNKSNKPTDKIIKGAVSSLMPLLTFPADSKTTYASVNLINKMNDMEKAEPVIRVYWTDSKELAGTGVHDSDKNTTKTIGSEDLFHSSEDAQIPKDDWLVAIFITTKEVSGENNPKLMQRKALGIRFVFLYDNFIQLGQSEGDIRVLVPKDEHIVVSIGGSWAPGKPLEKLVLLQQDLEKVPSSAFSRIGMSDFTSFDEAQEFQPDTRIANFLWRGQIPTEHKIWPSYPLRLDPLMPTPVEALLFENKTDDPYYKLRVGVDVQFRGFESDENITKCYVTGKDKVEGLRFLTDKGQHFIVGRIGQNEKILARGGRNGETIKGFHCQWSNKNTSDSALTSFGVFTLDDVTWRLGGERESNDSRGFYWIPNRPQTEYPYAEVGPIHGQIDKIERLRYPDVGVQSPQAVVTWLDCSKPLETISVIMCHSTTTELLMITSMAFEYAEGHEPMYFGPFAISEPEHEKNVSKQGQCNCIHGGSFEVEIEDIPHFEIGGWNPNGAYLKTLRLWVDSLGIITGLQFVTEASESQKWGFCEGEHSAELDLRTKEEKTAEIKFFLDSNGRNDVGEDAVVVAVQLIEVKKPAPKPKPPKMKKYKIS</sequence>
<reference evidence="2" key="1">
    <citation type="journal article" date="2012" name="Mol. Plant Microbe Interact.">
        <title>A highly conserved effector in Fusarium oxysporum is required for full virulence on Arabidopsis.</title>
        <authorList>
            <person name="Thatcher L.F."/>
            <person name="Gardiner D.M."/>
            <person name="Kazan K."/>
            <person name="Manners J."/>
        </authorList>
    </citation>
    <scope>NUCLEOTIDE SEQUENCE [LARGE SCALE GENOMIC DNA]</scope>
    <source>
        <strain evidence="2">Fo5176</strain>
    </source>
</reference>
<dbReference type="STRING" id="660025.F9FYW7"/>
<dbReference type="EMBL" id="AFQF01002915">
    <property type="protein sequence ID" value="EGU77885.1"/>
    <property type="molecule type" value="Genomic_DNA"/>
</dbReference>
<organism evidence="2">
    <name type="scientific">Fusarium oxysporum (strain Fo5176)</name>
    <name type="common">Fusarium vascular wilt</name>
    <dbReference type="NCBI Taxonomy" id="660025"/>
    <lineage>
        <taxon>Eukaryota</taxon>
        <taxon>Fungi</taxon>
        <taxon>Dikarya</taxon>
        <taxon>Ascomycota</taxon>
        <taxon>Pezizomycotina</taxon>
        <taxon>Sordariomycetes</taxon>
        <taxon>Hypocreomycetidae</taxon>
        <taxon>Hypocreales</taxon>
        <taxon>Nectriaceae</taxon>
        <taxon>Fusarium</taxon>
        <taxon>Fusarium oxysporum species complex</taxon>
    </lineage>
</organism>
<evidence type="ECO:0000313" key="2">
    <source>
        <dbReference type="EMBL" id="EGU77885.1"/>
    </source>
</evidence>
<proteinExistence type="predicted"/>
<accession>F9FYW7</accession>
<feature type="non-terminal residue" evidence="2">
    <location>
        <position position="1050"/>
    </location>
</feature>
<dbReference type="AlphaFoldDB" id="F9FYW7"/>
<feature type="region of interest" description="Disordered" evidence="1">
    <location>
        <begin position="447"/>
        <end position="466"/>
    </location>
</feature>
<name>F9FYW7_FUSOF</name>
<gene>
    <name evidence="2" type="ORF">FOXB_11599</name>
</gene>
<comment type="caution">
    <text evidence="2">The sequence shown here is derived from an EMBL/GenBank/DDBJ whole genome shotgun (WGS) entry which is preliminary data.</text>
</comment>
<dbReference type="PaxDb" id="5507-FOXG_03849P0"/>
<evidence type="ECO:0000256" key="1">
    <source>
        <dbReference type="SAM" id="MobiDB-lite"/>
    </source>
</evidence>
<protein>
    <submittedName>
        <fullName evidence="2">Uncharacterized protein</fullName>
    </submittedName>
</protein>
<dbReference type="OrthoDB" id="9984533at2759"/>